<feature type="compositionally biased region" description="Low complexity" evidence="13">
    <location>
        <begin position="502"/>
        <end position="519"/>
    </location>
</feature>
<keyword evidence="11" id="KW-0472">Membrane</keyword>
<proteinExistence type="inferred from homology"/>
<dbReference type="GO" id="GO:0042721">
    <property type="term" value="C:TIM22 mitochondrial import inner membrane insertion complex"/>
    <property type="evidence" value="ECO:0007669"/>
    <property type="project" value="InterPro"/>
</dbReference>
<dbReference type="GO" id="GO:0016301">
    <property type="term" value="F:kinase activity"/>
    <property type="evidence" value="ECO:0007669"/>
    <property type="project" value="UniProtKB-KW"/>
</dbReference>
<dbReference type="InterPro" id="IPR011072">
    <property type="entry name" value="HR1_rho-bd"/>
</dbReference>
<evidence type="ECO:0000256" key="10">
    <source>
        <dbReference type="ARBA" id="ARBA00023128"/>
    </source>
</evidence>
<dbReference type="Pfam" id="PF00130">
    <property type="entry name" value="C1_1"/>
    <property type="match status" value="2"/>
</dbReference>
<dbReference type="PANTHER" id="PTHR14110">
    <property type="entry name" value="MITOCHONDRIAL IMPORT INNER MEMBRANE TRANSLOCASE SUBUNIT TIM22"/>
    <property type="match status" value="1"/>
</dbReference>
<dbReference type="AlphaFoldDB" id="A0A9W7YEZ2"/>
<dbReference type="EMBL" id="JANBOI010000139">
    <property type="protein sequence ID" value="KAJ1733453.1"/>
    <property type="molecule type" value="Genomic_DNA"/>
</dbReference>
<dbReference type="SMART" id="SM00239">
    <property type="entry name" value="C2"/>
    <property type="match status" value="1"/>
</dbReference>
<sequence>MSSPFTRSPSQDERAAAAKVMDSCAFKSGFSGIAGFGIGAVFGLVLSGIEFSSPVDTTASTRQQIKTVFRDMGNKSLSSAKNFAIMAAIYSGSECMIESYRARNDIYNSVAAGCTTGGTLAVRTGPRGMAAGCAGFAAFSAAIDWYMHKDSISGHTGDLDSAISRARDKLDKERFMLEKTRLLASQVSNMNVKANAQGMVREAEQRVSYLEAEYRRLSQKRDDKNSIKSGGGSSSLNDGHSSPGTAVSDKTADGRPRSTSFSKLDLRKASSLLSGQKISLKVHEIAYKLEVERKIRDNANRIRMLYSNDYRRGSRDRIVQITDSDRILHESNDRIRLLEYSLKKYQSLYVDYDDDDDDETTTGDAFSGNQFQPAIRRPISGKLQLRIHRAKNLQRAPIRAKAFRSPQQFVVVKIDGRVCGTTPIVKDSVFNHYFEIEVKKASEVELSVFERGDKDYLIGLMWIRLSEIYEDIRKQEIVADSSSGWATADQVAMGVQAPHTFSGAASGSARPGMPPSASAPGPPGSRPASAAAAAPGVLSEWDVESQGQIELWMNFIKTTPQRRQQSRLGRKAAVRKRRGPCIEMCGHHFYPLHTYSIMRCAVCSDHIVNEVGQQCDDCHMFVHQKCIGRVVANCHFGESSNDVVELGHRIPHRFEQSTNIGANWCSHCGNMLPIGRKAFKCTECSATCHSGCKGYLPNTCGLDMMKASAMLAEIKRAKGSAVPQPKVLTKRDTVAKRPTAPGSAEPVSADDQVAALQTRLAQMQPPSAGQQQQQQQQRYGEGQLPASPLSSKISHGLYGHQRADSNEFVPIRSGSGSSSIQPGQPQQQQQPYPPQQYQQYPQDPRVGSQSGHPPGAMQPPSYYQQQIQQAKVSHAPYPPQQQQAYPMQQQQQPYPPQQQQQQQ</sequence>
<keyword evidence="7" id="KW-0999">Mitochondrion inner membrane</keyword>
<dbReference type="OrthoDB" id="63267at2759"/>
<keyword evidence="17" id="KW-1185">Reference proteome</keyword>
<organism evidence="16 17">
    <name type="scientific">Coemansia biformis</name>
    <dbReference type="NCBI Taxonomy" id="1286918"/>
    <lineage>
        <taxon>Eukaryota</taxon>
        <taxon>Fungi</taxon>
        <taxon>Fungi incertae sedis</taxon>
        <taxon>Zoopagomycota</taxon>
        <taxon>Kickxellomycotina</taxon>
        <taxon>Kickxellomycetes</taxon>
        <taxon>Kickxellales</taxon>
        <taxon>Kickxellaceae</taxon>
        <taxon>Coemansia</taxon>
    </lineage>
</organism>
<evidence type="ECO:0000256" key="7">
    <source>
        <dbReference type="ARBA" id="ARBA00022792"/>
    </source>
</evidence>
<dbReference type="GO" id="GO:0008320">
    <property type="term" value="F:protein transmembrane transporter activity"/>
    <property type="evidence" value="ECO:0007669"/>
    <property type="project" value="TreeGrafter"/>
</dbReference>
<name>A0A9W7YEZ2_9FUNG</name>
<dbReference type="PANTHER" id="PTHR14110:SF0">
    <property type="entry name" value="MITOCHONDRIAL IMPORT INNER MEMBRANE TRANSLOCASE SUBUNIT TIM22"/>
    <property type="match status" value="1"/>
</dbReference>
<protein>
    <recommendedName>
        <fullName evidence="4">Mitochondrial import inner membrane translocase subunit TIM22</fullName>
    </recommendedName>
    <alternativeName>
        <fullName evidence="3">Mitochondrial import inner membrane translocase subunit Tim22</fullName>
    </alternativeName>
</protein>
<dbReference type="Pfam" id="PF00168">
    <property type="entry name" value="C2"/>
    <property type="match status" value="1"/>
</dbReference>
<dbReference type="SUPFAM" id="SSF46585">
    <property type="entry name" value="HR1 repeat"/>
    <property type="match status" value="1"/>
</dbReference>
<dbReference type="Pfam" id="PF02466">
    <property type="entry name" value="Tim17"/>
    <property type="match status" value="1"/>
</dbReference>
<dbReference type="PROSITE" id="PS00479">
    <property type="entry name" value="ZF_DAG_PE_1"/>
    <property type="match status" value="1"/>
</dbReference>
<dbReference type="SUPFAM" id="SSF49562">
    <property type="entry name" value="C2 domain (Calcium/lipid-binding domain, CaLB)"/>
    <property type="match status" value="1"/>
</dbReference>
<dbReference type="SMART" id="SM00109">
    <property type="entry name" value="C1"/>
    <property type="match status" value="2"/>
</dbReference>
<feature type="compositionally biased region" description="Low complexity" evidence="13">
    <location>
        <begin position="880"/>
        <end position="903"/>
    </location>
</feature>
<evidence type="ECO:0000256" key="11">
    <source>
        <dbReference type="ARBA" id="ARBA00023136"/>
    </source>
</evidence>
<comment type="caution">
    <text evidence="16">The sequence shown here is derived from an EMBL/GenBank/DDBJ whole genome shotgun (WGS) entry which is preliminary data.</text>
</comment>
<evidence type="ECO:0000256" key="12">
    <source>
        <dbReference type="SAM" id="Coils"/>
    </source>
</evidence>
<keyword evidence="16" id="KW-0808">Transferase</keyword>
<evidence type="ECO:0000256" key="1">
    <source>
        <dbReference type="ARBA" id="ARBA00004448"/>
    </source>
</evidence>
<keyword evidence="10" id="KW-0496">Mitochondrion</keyword>
<dbReference type="InterPro" id="IPR035892">
    <property type="entry name" value="C2_domain_sf"/>
</dbReference>
<dbReference type="GO" id="GO:0007165">
    <property type="term" value="P:signal transduction"/>
    <property type="evidence" value="ECO:0007669"/>
    <property type="project" value="InterPro"/>
</dbReference>
<comment type="subcellular location">
    <subcellularLocation>
        <location evidence="1">Mitochondrion inner membrane</location>
        <topology evidence="1">Multi-pass membrane protein</topology>
    </subcellularLocation>
</comment>
<evidence type="ECO:0000259" key="14">
    <source>
        <dbReference type="PROSITE" id="PS50004"/>
    </source>
</evidence>
<evidence type="ECO:0000256" key="8">
    <source>
        <dbReference type="ARBA" id="ARBA00022833"/>
    </source>
</evidence>
<keyword evidence="6" id="KW-0479">Metal-binding</keyword>
<dbReference type="InterPro" id="IPR036274">
    <property type="entry name" value="HR1_rpt_sf"/>
</dbReference>
<keyword evidence="8" id="KW-0862">Zinc</keyword>
<dbReference type="CDD" id="cd00089">
    <property type="entry name" value="HR1"/>
    <property type="match status" value="1"/>
</dbReference>
<evidence type="ECO:0000256" key="5">
    <source>
        <dbReference type="ARBA" id="ARBA00022692"/>
    </source>
</evidence>
<keyword evidence="5" id="KW-0812">Transmembrane</keyword>
<dbReference type="InterPro" id="IPR000008">
    <property type="entry name" value="C2_dom"/>
</dbReference>
<feature type="compositionally biased region" description="Polar residues" evidence="13">
    <location>
        <begin position="236"/>
        <end position="245"/>
    </location>
</feature>
<evidence type="ECO:0000256" key="6">
    <source>
        <dbReference type="ARBA" id="ARBA00022723"/>
    </source>
</evidence>
<feature type="domain" description="Phorbol-ester/DAG-type" evidence="15">
    <location>
        <begin position="651"/>
        <end position="700"/>
    </location>
</feature>
<dbReference type="PROSITE" id="PS50081">
    <property type="entry name" value="ZF_DAG_PE_2"/>
    <property type="match status" value="2"/>
</dbReference>
<dbReference type="GO" id="GO:0046872">
    <property type="term" value="F:metal ion binding"/>
    <property type="evidence" value="ECO:0007669"/>
    <property type="project" value="UniProtKB-KW"/>
</dbReference>
<evidence type="ECO:0000256" key="2">
    <source>
        <dbReference type="ARBA" id="ARBA00008444"/>
    </source>
</evidence>
<dbReference type="CDD" id="cd20823">
    <property type="entry name" value="C1_ScPKC1-like_rpt2"/>
    <property type="match status" value="1"/>
</dbReference>
<dbReference type="InterPro" id="IPR046349">
    <property type="entry name" value="C1-like_sf"/>
</dbReference>
<feature type="region of interest" description="Disordered" evidence="13">
    <location>
        <begin position="720"/>
        <end position="749"/>
    </location>
</feature>
<dbReference type="Gene3D" id="2.60.40.150">
    <property type="entry name" value="C2 domain"/>
    <property type="match status" value="1"/>
</dbReference>
<feature type="region of interest" description="Disordered" evidence="13">
    <location>
        <begin position="762"/>
        <end position="903"/>
    </location>
</feature>
<evidence type="ECO:0000313" key="16">
    <source>
        <dbReference type="EMBL" id="KAJ1733453.1"/>
    </source>
</evidence>
<dbReference type="Gene3D" id="3.30.60.20">
    <property type="match status" value="2"/>
</dbReference>
<reference evidence="16" key="1">
    <citation type="submission" date="2022-07" db="EMBL/GenBank/DDBJ databases">
        <title>Phylogenomic reconstructions and comparative analyses of Kickxellomycotina fungi.</title>
        <authorList>
            <person name="Reynolds N.K."/>
            <person name="Stajich J.E."/>
            <person name="Barry K."/>
            <person name="Grigoriev I.V."/>
            <person name="Crous P."/>
            <person name="Smith M.E."/>
        </authorList>
    </citation>
    <scope>NUCLEOTIDE SEQUENCE</scope>
    <source>
        <strain evidence="16">BCRC 34381</strain>
    </source>
</reference>
<dbReference type="Proteomes" id="UP001143981">
    <property type="component" value="Unassembled WGS sequence"/>
</dbReference>
<dbReference type="InterPro" id="IPR039175">
    <property type="entry name" value="TIM22"/>
</dbReference>
<feature type="compositionally biased region" description="Low complexity" evidence="13">
    <location>
        <begin position="858"/>
        <end position="869"/>
    </location>
</feature>
<dbReference type="CDD" id="cd20822">
    <property type="entry name" value="C1_ScPKC1-like_rpt1"/>
    <property type="match status" value="1"/>
</dbReference>
<feature type="domain" description="C2" evidence="14">
    <location>
        <begin position="361"/>
        <end position="479"/>
    </location>
</feature>
<evidence type="ECO:0000256" key="4">
    <source>
        <dbReference type="ARBA" id="ARBA00020722"/>
    </source>
</evidence>
<dbReference type="SUPFAM" id="SSF57889">
    <property type="entry name" value="Cysteine-rich domain"/>
    <property type="match status" value="2"/>
</dbReference>
<dbReference type="PROSITE" id="PS50004">
    <property type="entry name" value="C2"/>
    <property type="match status" value="1"/>
</dbReference>
<dbReference type="GO" id="GO:0045039">
    <property type="term" value="P:protein insertion into mitochondrial inner membrane"/>
    <property type="evidence" value="ECO:0007669"/>
    <property type="project" value="InterPro"/>
</dbReference>
<keyword evidence="12" id="KW-0175">Coiled coil</keyword>
<evidence type="ECO:0000259" key="15">
    <source>
        <dbReference type="PROSITE" id="PS50081"/>
    </source>
</evidence>
<evidence type="ECO:0000313" key="17">
    <source>
        <dbReference type="Proteomes" id="UP001143981"/>
    </source>
</evidence>
<dbReference type="GO" id="GO:0030943">
    <property type="term" value="F:mitochondrion targeting sequence binding"/>
    <property type="evidence" value="ECO:0007669"/>
    <property type="project" value="TreeGrafter"/>
</dbReference>
<keyword evidence="16" id="KW-0418">Kinase</keyword>
<evidence type="ECO:0000256" key="13">
    <source>
        <dbReference type="SAM" id="MobiDB-lite"/>
    </source>
</evidence>
<feature type="domain" description="Phorbol-ester/DAG-type" evidence="15">
    <location>
        <begin position="586"/>
        <end position="634"/>
    </location>
</feature>
<comment type="similarity">
    <text evidence="2">Belongs to the Tim17/Tim22/Tim23 family.</text>
</comment>
<accession>A0A9W7YEZ2</accession>
<feature type="region of interest" description="Disordered" evidence="13">
    <location>
        <begin position="220"/>
        <end position="261"/>
    </location>
</feature>
<evidence type="ECO:0000256" key="3">
    <source>
        <dbReference type="ARBA" id="ARBA00020210"/>
    </source>
</evidence>
<dbReference type="SMART" id="SM00742">
    <property type="entry name" value="Hr1"/>
    <property type="match status" value="2"/>
</dbReference>
<evidence type="ECO:0000256" key="9">
    <source>
        <dbReference type="ARBA" id="ARBA00022989"/>
    </source>
</evidence>
<keyword evidence="9" id="KW-1133">Transmembrane helix</keyword>
<feature type="compositionally biased region" description="Low complexity" evidence="13">
    <location>
        <begin position="821"/>
        <end position="842"/>
    </location>
</feature>
<gene>
    <name evidence="16" type="primary">PKC1_1</name>
    <name evidence="16" type="ORF">LPJ61_001552</name>
</gene>
<feature type="coiled-coil region" evidence="12">
    <location>
        <begin position="193"/>
        <end position="220"/>
    </location>
</feature>
<dbReference type="InterPro" id="IPR002219">
    <property type="entry name" value="PKC_DAG/PE"/>
</dbReference>
<feature type="region of interest" description="Disordered" evidence="13">
    <location>
        <begin position="502"/>
        <end position="531"/>
    </location>
</feature>